<keyword evidence="2" id="KW-1185">Reference proteome</keyword>
<gene>
    <name evidence="1" type="ORF">SAMN02745172_03421</name>
</gene>
<sequence>MTDTYTIYLVNNSADTQNFWCFLAPPQQLASDPGVYANSSASLAVRSHAQGQNYFAIPVQYVVGAGASNQAVGLNVQVVSNVTNKASLQDQWSAEYVTVPPNLGPTMKRVGTSAPANMISIASNAFNKAGNETNGWFSSQSFGIQTQSGFMGMTWSPSPQQTRTLTPELTFYVAVGAYNYNSLAKWTDVSSNCATISVPNDFTYNKCTVTYTAEGNWTVTQGPPPTLALASDLGWLLSEDQRELAALTYLSLSEDTQADTLATVAWDSADIFTANGNTILSGKLTVTTALRAAFAYFILSGVRFQVDRSEAGGTSVHFSYSGTRSAQSIQDLFKAGAQLLFGKSE</sequence>
<evidence type="ECO:0000313" key="2">
    <source>
        <dbReference type="Proteomes" id="UP000186406"/>
    </source>
</evidence>
<dbReference type="OrthoDB" id="1437448at2"/>
<protein>
    <submittedName>
        <fullName evidence="1">Uncharacterized protein</fullName>
    </submittedName>
</protein>
<dbReference type="AlphaFoldDB" id="A0A1M7ZPM7"/>
<dbReference type="RefSeq" id="WP_073630912.1">
    <property type="nucleotide sequence ID" value="NZ_FRXO01000007.1"/>
</dbReference>
<organism evidence="1 2">
    <name type="scientific">Pseudoxanthobacter soli DSM 19599</name>
    <dbReference type="NCBI Taxonomy" id="1123029"/>
    <lineage>
        <taxon>Bacteria</taxon>
        <taxon>Pseudomonadati</taxon>
        <taxon>Pseudomonadota</taxon>
        <taxon>Alphaproteobacteria</taxon>
        <taxon>Hyphomicrobiales</taxon>
        <taxon>Segnochrobactraceae</taxon>
        <taxon>Pseudoxanthobacter</taxon>
    </lineage>
</organism>
<accession>A0A1M7ZPM7</accession>
<dbReference type="EMBL" id="FRXO01000007">
    <property type="protein sequence ID" value="SHO66762.1"/>
    <property type="molecule type" value="Genomic_DNA"/>
</dbReference>
<reference evidence="1 2" key="1">
    <citation type="submission" date="2016-12" db="EMBL/GenBank/DDBJ databases">
        <authorList>
            <person name="Song W.-J."/>
            <person name="Kurnit D.M."/>
        </authorList>
    </citation>
    <scope>NUCLEOTIDE SEQUENCE [LARGE SCALE GENOMIC DNA]</scope>
    <source>
        <strain evidence="1 2">DSM 19599</strain>
    </source>
</reference>
<evidence type="ECO:0000313" key="1">
    <source>
        <dbReference type="EMBL" id="SHO66762.1"/>
    </source>
</evidence>
<dbReference type="Proteomes" id="UP000186406">
    <property type="component" value="Unassembled WGS sequence"/>
</dbReference>
<proteinExistence type="predicted"/>
<name>A0A1M7ZPM7_9HYPH</name>